<dbReference type="InterPro" id="IPR026700">
    <property type="entry name" value="CCDC142"/>
</dbReference>
<dbReference type="PANTHER" id="PTHR21436">
    <property type="entry name" value="COILED-COIL DOMAIN-CONTAINING PROTEIN 142"/>
    <property type="match status" value="1"/>
</dbReference>
<dbReference type="PANTHER" id="PTHR21436:SF2">
    <property type="entry name" value="COILED-COIL DOMAIN-CONTAINING PROTEIN 142"/>
    <property type="match status" value="1"/>
</dbReference>
<dbReference type="STRING" id="568069.A0A1J1HRJ7"/>
<dbReference type="Proteomes" id="UP000183832">
    <property type="component" value="Unassembled WGS sequence"/>
</dbReference>
<dbReference type="Pfam" id="PF14923">
    <property type="entry name" value="CCDC142"/>
    <property type="match status" value="1"/>
</dbReference>
<dbReference type="AlphaFoldDB" id="A0A1J1HRJ7"/>
<name>A0A1J1HRJ7_9DIPT</name>
<reference evidence="2 3" key="1">
    <citation type="submission" date="2015-04" db="EMBL/GenBank/DDBJ databases">
        <authorList>
            <person name="Syromyatnikov M.Y."/>
            <person name="Popov V.N."/>
        </authorList>
    </citation>
    <scope>NUCLEOTIDE SEQUENCE [LARGE SCALE GENOMIC DNA]</scope>
</reference>
<evidence type="ECO:0000313" key="3">
    <source>
        <dbReference type="Proteomes" id="UP000183832"/>
    </source>
</evidence>
<evidence type="ECO:0000259" key="1">
    <source>
        <dbReference type="Pfam" id="PF14923"/>
    </source>
</evidence>
<protein>
    <submittedName>
        <fullName evidence="2">CLUMA_CG004305, isoform A</fullName>
    </submittedName>
</protein>
<feature type="non-terminal residue" evidence="2">
    <location>
        <position position="592"/>
    </location>
</feature>
<organism evidence="2 3">
    <name type="scientific">Clunio marinus</name>
    <dbReference type="NCBI Taxonomy" id="568069"/>
    <lineage>
        <taxon>Eukaryota</taxon>
        <taxon>Metazoa</taxon>
        <taxon>Ecdysozoa</taxon>
        <taxon>Arthropoda</taxon>
        <taxon>Hexapoda</taxon>
        <taxon>Insecta</taxon>
        <taxon>Pterygota</taxon>
        <taxon>Neoptera</taxon>
        <taxon>Endopterygota</taxon>
        <taxon>Diptera</taxon>
        <taxon>Nematocera</taxon>
        <taxon>Chironomoidea</taxon>
        <taxon>Chironomidae</taxon>
        <taxon>Clunio</taxon>
    </lineage>
</organism>
<proteinExistence type="predicted"/>
<dbReference type="EMBL" id="CVRI01000020">
    <property type="protein sequence ID" value="CRK90603.1"/>
    <property type="molecule type" value="Genomic_DNA"/>
</dbReference>
<dbReference type="OrthoDB" id="6579237at2759"/>
<evidence type="ECO:0000313" key="2">
    <source>
        <dbReference type="EMBL" id="CRK90603.1"/>
    </source>
</evidence>
<accession>A0A1J1HRJ7</accession>
<dbReference type="InterPro" id="IPR055350">
    <property type="entry name" value="CCDC142_C"/>
</dbReference>
<gene>
    <name evidence="2" type="ORF">CLUMA_CG004305</name>
</gene>
<feature type="domain" description="Coiled-coil protein 142 C-terminal" evidence="1">
    <location>
        <begin position="204"/>
        <end position="572"/>
    </location>
</feature>
<sequence length="592" mass="67773">MLTSQYTKTSSGSLVVSNTFPSLLSNPKRMDITSILQLVTKYRTESCCASLISCLLVNCRADLQYEDNESDTSSLQIFHALTREMSQSEEFIQHQIMNETKEIKSHSNVKKPVTVDATHIDDSTIDFFDKLTNEGNERNVKNKFIRSISEGNDENELLGELIRAEEIFIAHIIAKCLKFCPSAFDGEITKSEVMMLIEKASRFLWTHVSSTLEHFVLWWNAAPLACRPIGCTKYLREWLLMQSNEAPEPILSTLKSLGEILTIHVIGCLWDKQFRNCLVFSQGKPDQKFNRNSEFYSPPEEKGTTCGYFWNELLQSLVTITNSCDRAGTIANELPLTEQIPVLHRLDHSIHTMRLWTVTKAKELCCDWNMKIFFKVVNYDMERCLEHLNDLRLPALVCTNPLLEVHINVNVALREKLVSEVKTNRDKAKKTTCECINNIFAHICDQTSLATLKIYFPPVKIWRVNHLKTTHNQYIEVYLDLIYLPIIEATEDLEILSLALKIICEALLEHIYAKRIKFSICGAINLMKDFEGIANWIESCKELPLNYRDKLSRHEVLKVCEGVGKILLRQPDEIICLEPPKAKGEKGSATDD</sequence>
<keyword evidence="3" id="KW-1185">Reference proteome</keyword>